<dbReference type="Gene3D" id="1.10.150.20">
    <property type="entry name" value="5' to 3' exonuclease, C-terminal subdomain"/>
    <property type="match status" value="1"/>
</dbReference>
<proteinExistence type="predicted"/>
<dbReference type="SUPFAM" id="SSF56672">
    <property type="entry name" value="DNA/RNA polymerases"/>
    <property type="match status" value="1"/>
</dbReference>
<sequence>MTSAPRLAAVWCPDWPVTTARAEAGLAGTEPIAVITANRVAACSHAAREQGIRRGLRRREAQSRCPELIILARNYTAEARAFEPILAAVESIAPGVEVGRPGLAAIGIQGPTRYFGGEHGVLHALAGAITQHTDDVLIGVADGWLAAEQAARRAAIVPAGTSGEFLADLPIQTLDEPGLVSLLTRLGIRTLGAFAALPAPDVQARFGPAGAWAHRQARGVDFRPIAGRRTPTEYEVSIELEPPLDRVDTIAFSARVGIERFIATLAERGLACVCFELIAHTDRGEETVRRWRHAGVLTAVDVTDRVRWQLEGWLTRAAGAANAPSGPVSLLRLTPIETVPTGAHQQVR</sequence>
<organism evidence="3 4">
    <name type="scientific">Jatrophihabitans lederbergiae</name>
    <dbReference type="NCBI Taxonomy" id="3075547"/>
    <lineage>
        <taxon>Bacteria</taxon>
        <taxon>Bacillati</taxon>
        <taxon>Actinomycetota</taxon>
        <taxon>Actinomycetes</taxon>
        <taxon>Jatrophihabitantales</taxon>
        <taxon>Jatrophihabitantaceae</taxon>
        <taxon>Jatrophihabitans</taxon>
    </lineage>
</organism>
<keyword evidence="4" id="KW-1185">Reference proteome</keyword>
<dbReference type="PANTHER" id="PTHR35369">
    <property type="entry name" value="BLR3025 PROTEIN-RELATED"/>
    <property type="match status" value="1"/>
</dbReference>
<evidence type="ECO:0000313" key="4">
    <source>
        <dbReference type="Proteomes" id="UP001183176"/>
    </source>
</evidence>
<dbReference type="InterPro" id="IPR043502">
    <property type="entry name" value="DNA/RNA_pol_sf"/>
</dbReference>
<evidence type="ECO:0000313" key="3">
    <source>
        <dbReference type="EMBL" id="MDT0263796.1"/>
    </source>
</evidence>
<dbReference type="Gene3D" id="3.40.1170.60">
    <property type="match status" value="1"/>
</dbReference>
<dbReference type="PROSITE" id="PS50173">
    <property type="entry name" value="UMUC"/>
    <property type="match status" value="1"/>
</dbReference>
<accession>A0ABU2JGB8</accession>
<dbReference type="Proteomes" id="UP001183176">
    <property type="component" value="Unassembled WGS sequence"/>
</dbReference>
<feature type="domain" description="UmuC" evidence="2">
    <location>
        <begin position="31"/>
        <end position="97"/>
    </location>
</feature>
<dbReference type="CDD" id="cd03468">
    <property type="entry name" value="PolY_like"/>
    <property type="match status" value="1"/>
</dbReference>
<keyword evidence="1" id="KW-0227">DNA damage</keyword>
<dbReference type="InterPro" id="IPR050356">
    <property type="entry name" value="SulA_CellDiv_inhibitor"/>
</dbReference>
<dbReference type="EMBL" id="JAVREH010000052">
    <property type="protein sequence ID" value="MDT0263796.1"/>
    <property type="molecule type" value="Genomic_DNA"/>
</dbReference>
<dbReference type="InterPro" id="IPR001126">
    <property type="entry name" value="UmuC"/>
</dbReference>
<comment type="caution">
    <text evidence="3">The sequence shown here is derived from an EMBL/GenBank/DDBJ whole genome shotgun (WGS) entry which is preliminary data.</text>
</comment>
<dbReference type="Pfam" id="PF00817">
    <property type="entry name" value="IMS"/>
    <property type="match status" value="1"/>
</dbReference>
<protein>
    <submittedName>
        <fullName evidence="3">DNA polymerase Y family protein</fullName>
    </submittedName>
</protein>
<evidence type="ECO:0000256" key="1">
    <source>
        <dbReference type="ARBA" id="ARBA00022763"/>
    </source>
</evidence>
<gene>
    <name evidence="3" type="ORF">RM423_20695</name>
</gene>
<dbReference type="RefSeq" id="WP_311424940.1">
    <property type="nucleotide sequence ID" value="NZ_JAVREH010000052.1"/>
</dbReference>
<dbReference type="PANTHER" id="PTHR35369:SF2">
    <property type="entry name" value="BLR3025 PROTEIN"/>
    <property type="match status" value="1"/>
</dbReference>
<name>A0ABU2JGB8_9ACTN</name>
<reference evidence="4" key="1">
    <citation type="submission" date="2023-07" db="EMBL/GenBank/DDBJ databases">
        <title>30 novel species of actinomycetes from the DSMZ collection.</title>
        <authorList>
            <person name="Nouioui I."/>
        </authorList>
    </citation>
    <scope>NUCLEOTIDE SEQUENCE [LARGE SCALE GENOMIC DNA]</scope>
    <source>
        <strain evidence="4">DSM 44399</strain>
    </source>
</reference>
<evidence type="ECO:0000259" key="2">
    <source>
        <dbReference type="PROSITE" id="PS50173"/>
    </source>
</evidence>